<dbReference type="Proteomes" id="UP001634394">
    <property type="component" value="Unassembled WGS sequence"/>
</dbReference>
<comment type="caution">
    <text evidence="3">The sequence shown here is derived from an EMBL/GenBank/DDBJ whole genome shotgun (WGS) entry which is preliminary data.</text>
</comment>
<protein>
    <recommendedName>
        <fullName evidence="2">GH18 domain-containing protein</fullName>
    </recommendedName>
</protein>
<dbReference type="EMBL" id="JBJQND010000005">
    <property type="protein sequence ID" value="KAL3876686.1"/>
    <property type="molecule type" value="Genomic_DNA"/>
</dbReference>
<reference evidence="3 4" key="1">
    <citation type="submission" date="2024-11" db="EMBL/GenBank/DDBJ databases">
        <title>Chromosome-level genome assembly of the freshwater bivalve Anodonta woodiana.</title>
        <authorList>
            <person name="Chen X."/>
        </authorList>
    </citation>
    <scope>NUCLEOTIDE SEQUENCE [LARGE SCALE GENOMIC DNA]</scope>
    <source>
        <strain evidence="3">MN2024</strain>
        <tissue evidence="3">Gills</tissue>
    </source>
</reference>
<accession>A0ABD3WTJ1</accession>
<dbReference type="PROSITE" id="PS51910">
    <property type="entry name" value="GH18_2"/>
    <property type="match status" value="1"/>
</dbReference>
<evidence type="ECO:0000313" key="3">
    <source>
        <dbReference type="EMBL" id="KAL3876686.1"/>
    </source>
</evidence>
<dbReference type="InterPro" id="IPR017853">
    <property type="entry name" value="GH"/>
</dbReference>
<feature type="signal peptide" evidence="1">
    <location>
        <begin position="1"/>
        <end position="21"/>
    </location>
</feature>
<dbReference type="InterPro" id="IPR050314">
    <property type="entry name" value="Glycosyl_Hydrlase_18"/>
</dbReference>
<dbReference type="InterPro" id="IPR011583">
    <property type="entry name" value="Chitinase_II/V-like_cat"/>
</dbReference>
<gene>
    <name evidence="3" type="ORF">ACJMK2_034490</name>
</gene>
<dbReference type="PANTHER" id="PTHR11177">
    <property type="entry name" value="CHITINASE"/>
    <property type="match status" value="1"/>
</dbReference>
<feature type="domain" description="GH18" evidence="2">
    <location>
        <begin position="22"/>
        <end position="412"/>
    </location>
</feature>
<evidence type="ECO:0000313" key="4">
    <source>
        <dbReference type="Proteomes" id="UP001634394"/>
    </source>
</evidence>
<keyword evidence="4" id="KW-1185">Reference proteome</keyword>
<evidence type="ECO:0000259" key="2">
    <source>
        <dbReference type="PROSITE" id="PS51910"/>
    </source>
</evidence>
<organism evidence="3 4">
    <name type="scientific">Sinanodonta woodiana</name>
    <name type="common">Chinese pond mussel</name>
    <name type="synonym">Anodonta woodiana</name>
    <dbReference type="NCBI Taxonomy" id="1069815"/>
    <lineage>
        <taxon>Eukaryota</taxon>
        <taxon>Metazoa</taxon>
        <taxon>Spiralia</taxon>
        <taxon>Lophotrochozoa</taxon>
        <taxon>Mollusca</taxon>
        <taxon>Bivalvia</taxon>
        <taxon>Autobranchia</taxon>
        <taxon>Heteroconchia</taxon>
        <taxon>Palaeoheterodonta</taxon>
        <taxon>Unionida</taxon>
        <taxon>Unionoidea</taxon>
        <taxon>Unionidae</taxon>
        <taxon>Unioninae</taxon>
        <taxon>Sinanodonta</taxon>
    </lineage>
</organism>
<name>A0ABD3WTJ1_SINWO</name>
<evidence type="ECO:0000256" key="1">
    <source>
        <dbReference type="SAM" id="SignalP"/>
    </source>
</evidence>
<dbReference type="AlphaFoldDB" id="A0ABD3WTJ1"/>
<dbReference type="Gene3D" id="3.20.20.80">
    <property type="entry name" value="Glycosidases"/>
    <property type="match status" value="2"/>
</dbReference>
<proteinExistence type="predicted"/>
<keyword evidence="1" id="KW-0732">Signal</keyword>
<sequence length="412" mass="46494">MHLFSWIFCIVSLSVLRVTVSYHVMCVFTNWSQYRAEPAKFNPSHIDPLLCTHIIYAYAKLQGHQLAPVEWNDKAMYKSVAALKTSNPGLKTILAVGGWGMGSKDFSLMAAYRSTRRVFVDSAIKYLRLHDFDGLAIDWQYPTIRGGRKQDKKTFSLLLKLCDQYPDAKRVWNGASLVPYWISGNQWIAGEDAESLKNKVNWLRLSKYGGFTVWSLDMDDFNGQLCGKGPYPLLTALKERLEGPTQVWTTPRLPPTTAEMMSTMPSTIFLIDEMTSTIETVATTKPTKAVTKEIKKVINSSSLFKETTSKIGMTNTSTPQLRIPVKNTGQLTDRPGPKTQVTSTERKDFIKPWLETGNSNITNENTVKNETATESIQKKVTVKRSIQSPLPSVTKAVLRWFDLRDLGFGFMH</sequence>
<dbReference type="InterPro" id="IPR001223">
    <property type="entry name" value="Glyco_hydro18_cat"/>
</dbReference>
<dbReference type="PANTHER" id="PTHR11177:SF317">
    <property type="entry name" value="CHITINASE 12-RELATED"/>
    <property type="match status" value="1"/>
</dbReference>
<feature type="chain" id="PRO_5044816518" description="GH18 domain-containing protein" evidence="1">
    <location>
        <begin position="22"/>
        <end position="412"/>
    </location>
</feature>
<dbReference type="SMART" id="SM00636">
    <property type="entry name" value="Glyco_18"/>
    <property type="match status" value="1"/>
</dbReference>
<dbReference type="Pfam" id="PF00704">
    <property type="entry name" value="Glyco_hydro_18"/>
    <property type="match status" value="2"/>
</dbReference>
<dbReference type="SUPFAM" id="SSF51445">
    <property type="entry name" value="(Trans)glycosidases"/>
    <property type="match status" value="1"/>
</dbReference>